<dbReference type="EMBL" id="JBAHYK010001465">
    <property type="protein sequence ID" value="KAL0567905.1"/>
    <property type="molecule type" value="Genomic_DNA"/>
</dbReference>
<protein>
    <submittedName>
        <fullName evidence="2">Uncharacterized protein</fullName>
    </submittedName>
</protein>
<feature type="region of interest" description="Disordered" evidence="1">
    <location>
        <begin position="157"/>
        <end position="176"/>
    </location>
</feature>
<keyword evidence="3" id="KW-1185">Reference proteome</keyword>
<organism evidence="2 3">
    <name type="scientific">Marasmius crinis-equi</name>
    <dbReference type="NCBI Taxonomy" id="585013"/>
    <lineage>
        <taxon>Eukaryota</taxon>
        <taxon>Fungi</taxon>
        <taxon>Dikarya</taxon>
        <taxon>Basidiomycota</taxon>
        <taxon>Agaricomycotina</taxon>
        <taxon>Agaricomycetes</taxon>
        <taxon>Agaricomycetidae</taxon>
        <taxon>Agaricales</taxon>
        <taxon>Marasmiineae</taxon>
        <taxon>Marasmiaceae</taxon>
        <taxon>Marasmius</taxon>
    </lineage>
</organism>
<dbReference type="Proteomes" id="UP001465976">
    <property type="component" value="Unassembled WGS sequence"/>
</dbReference>
<gene>
    <name evidence="2" type="ORF">V5O48_014091</name>
</gene>
<proteinExistence type="predicted"/>
<evidence type="ECO:0000256" key="1">
    <source>
        <dbReference type="SAM" id="MobiDB-lite"/>
    </source>
</evidence>
<comment type="caution">
    <text evidence="2">The sequence shown here is derived from an EMBL/GenBank/DDBJ whole genome shotgun (WGS) entry which is preliminary data.</text>
</comment>
<evidence type="ECO:0000313" key="3">
    <source>
        <dbReference type="Proteomes" id="UP001465976"/>
    </source>
</evidence>
<evidence type="ECO:0000313" key="2">
    <source>
        <dbReference type="EMBL" id="KAL0567905.1"/>
    </source>
</evidence>
<name>A0ABR3EYA2_9AGAR</name>
<accession>A0ABR3EYA2</accession>
<sequence>MSTQDRALLTLASCLCPQICDPYNCCIPNKDAHYVNLEVEDGVLRVVRRDWETNDCGCAQAFPEIPADLSKCILSALEVWCELRDRNKIIFTPEYCSSSPDLPSPEELVDYITCNCKKRPVDFEGSMLSDNEPPPPPVKQMRTGPCQDIVKKIERREAEEAAKKADDKEGVCSEDE</sequence>
<feature type="region of interest" description="Disordered" evidence="1">
    <location>
        <begin position="125"/>
        <end position="145"/>
    </location>
</feature>
<reference evidence="2 3" key="1">
    <citation type="submission" date="2024-02" db="EMBL/GenBank/DDBJ databases">
        <title>A draft genome for the cacao thread blight pathogen Marasmius crinis-equi.</title>
        <authorList>
            <person name="Cohen S.P."/>
            <person name="Baruah I.K."/>
            <person name="Amoako-Attah I."/>
            <person name="Bukari Y."/>
            <person name="Meinhardt L.W."/>
            <person name="Bailey B.A."/>
        </authorList>
    </citation>
    <scope>NUCLEOTIDE SEQUENCE [LARGE SCALE GENOMIC DNA]</scope>
    <source>
        <strain evidence="2 3">GH-76</strain>
    </source>
</reference>